<feature type="chain" id="PRO_5015739878" evidence="2">
    <location>
        <begin position="28"/>
        <end position="565"/>
    </location>
</feature>
<dbReference type="OrthoDB" id="7172069at2"/>
<name>A0A2S9YRY1_9BACT</name>
<feature type="signal peptide" evidence="2">
    <location>
        <begin position="1"/>
        <end position="27"/>
    </location>
</feature>
<evidence type="ECO:0000256" key="2">
    <source>
        <dbReference type="SAM" id="SignalP"/>
    </source>
</evidence>
<dbReference type="InterPro" id="IPR011055">
    <property type="entry name" value="Dup_hybrid_motif"/>
</dbReference>
<protein>
    <submittedName>
        <fullName evidence="3">Peptidase family M23</fullName>
    </submittedName>
</protein>
<sequence>MSTLRIPPLVAPIAALTIGLLAVNADAAEPFTYDPPGQLIPGSGTGLATDQVYAPDMVFPLQDRGFANSQVYRYGGYLGPAGSQCHASNYDYPWQDNYCETRQWAMPLCPSGQGHQGQDIRPETCTDQAYWTVATDNATVTNIGSYSVYITDASGRRYDYLHGRGQVVGNGQAVAQGAQINRVSNNMGNTPTSIHLHFNIRQDVGGYGVVYVSPYNSLIKAYEEKFGLTNIAPTGYLDAATCQQISGWAQDPDDPESPVSVHVYFNGPAGDPNAVGVALSANEYREDLCGAIGSCDHAYSLGIPMSLRDAQPHPVHAYGIDSEGGENAQLTGSPKTITCGGPPLPDGVRRHVSSPEILAAWAFSPFWHQLTLDDATLGSIPTWDPIEPTPLMIRADDQSPEVWILDGIGKRHVPSPEVAENWSLDLGTVETLPAAEVAAIPTGTPLWDRPFLLKGTGPEVYLLDDRQCYPGDDDPECADGGDTGAGETSGGGEGSGGDGEGSDGDGPGDESGGDSGSDDDGLPPGYGFDRADDGCGCTTDGSNRSNGAWGLSLLGLIALRRRRRE</sequence>
<evidence type="ECO:0000313" key="3">
    <source>
        <dbReference type="EMBL" id="PRQ07851.1"/>
    </source>
</evidence>
<dbReference type="SUPFAM" id="SSF51261">
    <property type="entry name" value="Duplicated hybrid motif"/>
    <property type="match status" value="1"/>
</dbReference>
<feature type="region of interest" description="Disordered" evidence="1">
    <location>
        <begin position="464"/>
        <end position="548"/>
    </location>
</feature>
<accession>A0A2S9YRY1</accession>
<dbReference type="InterPro" id="IPR024038">
    <property type="entry name" value="MYXO-CTERM"/>
</dbReference>
<organism evidence="3 4">
    <name type="scientific">Enhygromyxa salina</name>
    <dbReference type="NCBI Taxonomy" id="215803"/>
    <lineage>
        <taxon>Bacteria</taxon>
        <taxon>Pseudomonadati</taxon>
        <taxon>Myxococcota</taxon>
        <taxon>Polyangia</taxon>
        <taxon>Nannocystales</taxon>
        <taxon>Nannocystaceae</taxon>
        <taxon>Enhygromyxa</taxon>
    </lineage>
</organism>
<dbReference type="EMBL" id="PVNL01000048">
    <property type="protein sequence ID" value="PRQ07851.1"/>
    <property type="molecule type" value="Genomic_DNA"/>
</dbReference>
<comment type="caution">
    <text evidence="3">The sequence shown here is derived from an EMBL/GenBank/DDBJ whole genome shotgun (WGS) entry which is preliminary data.</text>
</comment>
<dbReference type="Proteomes" id="UP000238823">
    <property type="component" value="Unassembled WGS sequence"/>
</dbReference>
<feature type="compositionally biased region" description="Gly residues" evidence="1">
    <location>
        <begin position="481"/>
        <end position="499"/>
    </location>
</feature>
<dbReference type="RefSeq" id="WP_106089440.1">
    <property type="nucleotide sequence ID" value="NZ_PVNL01000048.1"/>
</dbReference>
<proteinExistence type="predicted"/>
<dbReference type="NCBIfam" id="TIGR03901">
    <property type="entry name" value="MYXO-CTERM"/>
    <property type="match status" value="1"/>
</dbReference>
<gene>
    <name evidence="3" type="ORF">ENSA7_24160</name>
</gene>
<keyword evidence="2" id="KW-0732">Signal</keyword>
<evidence type="ECO:0000313" key="4">
    <source>
        <dbReference type="Proteomes" id="UP000238823"/>
    </source>
</evidence>
<dbReference type="AlphaFoldDB" id="A0A2S9YRY1"/>
<dbReference type="Gene3D" id="2.70.70.10">
    <property type="entry name" value="Glucose Permease (Domain IIA)"/>
    <property type="match status" value="1"/>
</dbReference>
<feature type="compositionally biased region" description="Acidic residues" evidence="1">
    <location>
        <begin position="500"/>
        <end position="521"/>
    </location>
</feature>
<reference evidence="3 4" key="1">
    <citation type="submission" date="2018-03" db="EMBL/GenBank/DDBJ databases">
        <title>Draft Genome Sequences of the Obligatory Marine Myxobacteria Enhygromyxa salina SWB007.</title>
        <authorList>
            <person name="Poehlein A."/>
            <person name="Moghaddam J.A."/>
            <person name="Harms H."/>
            <person name="Alanjari M."/>
            <person name="Koenig G.M."/>
            <person name="Daniel R."/>
            <person name="Schaeberle T.F."/>
        </authorList>
    </citation>
    <scope>NUCLEOTIDE SEQUENCE [LARGE SCALE GENOMIC DNA]</scope>
    <source>
        <strain evidence="3 4">SWB007</strain>
    </source>
</reference>
<evidence type="ECO:0000256" key="1">
    <source>
        <dbReference type="SAM" id="MobiDB-lite"/>
    </source>
</evidence>